<accession>A0A8T1PCR4</accession>
<reference evidence="1" key="1">
    <citation type="submission" date="2020-12" db="EMBL/GenBank/DDBJ databases">
        <title>WGS assembly of Carya illinoinensis cv. Pawnee.</title>
        <authorList>
            <person name="Platts A."/>
            <person name="Shu S."/>
            <person name="Wright S."/>
            <person name="Barry K."/>
            <person name="Edger P."/>
            <person name="Pires J.C."/>
            <person name="Schmutz J."/>
        </authorList>
    </citation>
    <scope>NUCLEOTIDE SEQUENCE</scope>
    <source>
        <tissue evidence="1">Leaf</tissue>
    </source>
</reference>
<dbReference type="Proteomes" id="UP000811609">
    <property type="component" value="Chromosome 9"/>
</dbReference>
<dbReference type="EMBL" id="CM031817">
    <property type="protein sequence ID" value="KAG6642416.1"/>
    <property type="molecule type" value="Genomic_DNA"/>
</dbReference>
<keyword evidence="2" id="KW-1185">Reference proteome</keyword>
<evidence type="ECO:0000313" key="1">
    <source>
        <dbReference type="EMBL" id="KAG6642416.1"/>
    </source>
</evidence>
<comment type="caution">
    <text evidence="1">The sequence shown here is derived from an EMBL/GenBank/DDBJ whole genome shotgun (WGS) entry which is preliminary data.</text>
</comment>
<evidence type="ECO:0000313" key="2">
    <source>
        <dbReference type="Proteomes" id="UP000811609"/>
    </source>
</evidence>
<name>A0A8T1PCR4_CARIL</name>
<dbReference type="PANTHER" id="PTHR33710:SF77">
    <property type="entry name" value="DNASE I-LIKE SUPERFAMILY PROTEIN"/>
    <property type="match status" value="1"/>
</dbReference>
<sequence length="309" mass="35541">MEKKNGFVDLGCLGPKFTWSNNRHGHNQIRERLNKGLANIQWTNLFPLATITTLAQVTSDHVPILLNTSNCNNLPKSFKFEKFWTRDPSSLEISQTHPILISLETDLKTNINELLLREESFWKQKSRITWLTTTDLNTKFFHASTAIRRRRNRIDNLKIGRNQWTLDTFIITSKIQEHFQNIYTSSQPPSPENLDNLKLPNTKALGPDAFIGVFYKTYWEVIKADLIAVVQNFFIHGKLLKELNYTNLALIPKNENPNDVHQFRLISLSNLKLQSWKAKIISQAAKTVLIRAVASAIPCYTMATNLLPK</sequence>
<dbReference type="PANTHER" id="PTHR33710">
    <property type="entry name" value="BNAC02G09200D PROTEIN"/>
    <property type="match status" value="1"/>
</dbReference>
<gene>
    <name evidence="1" type="ORF">CIPAW_09G139300</name>
</gene>
<protein>
    <recommendedName>
        <fullName evidence="3">Reverse transcriptase</fullName>
    </recommendedName>
</protein>
<dbReference type="AlphaFoldDB" id="A0A8T1PCR4"/>
<evidence type="ECO:0008006" key="3">
    <source>
        <dbReference type="Google" id="ProtNLM"/>
    </source>
</evidence>
<organism evidence="1 2">
    <name type="scientific">Carya illinoinensis</name>
    <name type="common">Pecan</name>
    <dbReference type="NCBI Taxonomy" id="32201"/>
    <lineage>
        <taxon>Eukaryota</taxon>
        <taxon>Viridiplantae</taxon>
        <taxon>Streptophyta</taxon>
        <taxon>Embryophyta</taxon>
        <taxon>Tracheophyta</taxon>
        <taxon>Spermatophyta</taxon>
        <taxon>Magnoliopsida</taxon>
        <taxon>eudicotyledons</taxon>
        <taxon>Gunneridae</taxon>
        <taxon>Pentapetalae</taxon>
        <taxon>rosids</taxon>
        <taxon>fabids</taxon>
        <taxon>Fagales</taxon>
        <taxon>Juglandaceae</taxon>
        <taxon>Carya</taxon>
    </lineage>
</organism>
<proteinExistence type="predicted"/>